<keyword evidence="2" id="KW-1185">Reference proteome</keyword>
<reference evidence="2" key="1">
    <citation type="journal article" date="2019" name="Int. J. Syst. Evol. Microbiol.">
        <title>The Global Catalogue of Microorganisms (GCM) 10K type strain sequencing project: providing services to taxonomists for standard genome sequencing and annotation.</title>
        <authorList>
            <consortium name="The Broad Institute Genomics Platform"/>
            <consortium name="The Broad Institute Genome Sequencing Center for Infectious Disease"/>
            <person name="Wu L."/>
            <person name="Ma J."/>
        </authorList>
    </citation>
    <scope>NUCLEOTIDE SEQUENCE [LARGE SCALE GENOMIC DNA]</scope>
    <source>
        <strain evidence="2">JCM 17138</strain>
    </source>
</reference>
<evidence type="ECO:0000313" key="2">
    <source>
        <dbReference type="Proteomes" id="UP001501009"/>
    </source>
</evidence>
<name>A0ABP7JND3_9ACTN</name>
<proteinExistence type="predicted"/>
<organism evidence="1 2">
    <name type="scientific">Streptomyces coacervatus</name>
    <dbReference type="NCBI Taxonomy" id="647381"/>
    <lineage>
        <taxon>Bacteria</taxon>
        <taxon>Bacillati</taxon>
        <taxon>Actinomycetota</taxon>
        <taxon>Actinomycetes</taxon>
        <taxon>Kitasatosporales</taxon>
        <taxon>Streptomycetaceae</taxon>
        <taxon>Streptomyces</taxon>
    </lineage>
</organism>
<comment type="caution">
    <text evidence="1">The sequence shown here is derived from an EMBL/GenBank/DDBJ whole genome shotgun (WGS) entry which is preliminary data.</text>
</comment>
<sequence>MKIVVEIARAADQELVDAFGRLLRQLPRSAGTAAISCRSSAAPSWLVAQFPAPL</sequence>
<dbReference type="Proteomes" id="UP001501009">
    <property type="component" value="Unassembled WGS sequence"/>
</dbReference>
<accession>A0ABP7JND3</accession>
<evidence type="ECO:0000313" key="1">
    <source>
        <dbReference type="EMBL" id="GAA3849438.1"/>
    </source>
</evidence>
<gene>
    <name evidence="1" type="ORF">GCM10022403_096330</name>
</gene>
<dbReference type="RefSeq" id="WP_275768669.1">
    <property type="nucleotide sequence ID" value="NZ_BAABDE010000052.1"/>
</dbReference>
<dbReference type="EMBL" id="BAABDE010000052">
    <property type="protein sequence ID" value="GAA3849438.1"/>
    <property type="molecule type" value="Genomic_DNA"/>
</dbReference>
<protein>
    <submittedName>
        <fullName evidence="1">Uncharacterized protein</fullName>
    </submittedName>
</protein>